<protein>
    <submittedName>
        <fullName evidence="3">Uncharacterized protein</fullName>
    </submittedName>
</protein>
<dbReference type="Proteomes" id="UP001620645">
    <property type="component" value="Unassembled WGS sequence"/>
</dbReference>
<accession>A0ABD2JIB2</accession>
<keyword evidence="4" id="KW-1185">Reference proteome</keyword>
<feature type="transmembrane region" description="Helical" evidence="2">
    <location>
        <begin position="15"/>
        <end position="38"/>
    </location>
</feature>
<dbReference type="EMBL" id="JBICCN010000143">
    <property type="protein sequence ID" value="KAL3090347.1"/>
    <property type="molecule type" value="Genomic_DNA"/>
</dbReference>
<keyword evidence="2" id="KW-0472">Membrane</keyword>
<sequence length="106" mass="12194">MFFQFLNWLAAGQPWHLVLSVVLHFLGIFTGLWIWYIFPKEPARMNSGRRAAPRELEKGQSLLGKDDETEEERVGRNSSRDGEEKGETPEKRRGAKEAGMFKRSQG</sequence>
<feature type="region of interest" description="Disordered" evidence="1">
    <location>
        <begin position="47"/>
        <end position="106"/>
    </location>
</feature>
<dbReference type="AlphaFoldDB" id="A0ABD2JIB2"/>
<gene>
    <name evidence="3" type="ORF">niasHS_006799</name>
</gene>
<evidence type="ECO:0000256" key="1">
    <source>
        <dbReference type="SAM" id="MobiDB-lite"/>
    </source>
</evidence>
<reference evidence="3 4" key="1">
    <citation type="submission" date="2024-10" db="EMBL/GenBank/DDBJ databases">
        <authorList>
            <person name="Kim D."/>
        </authorList>
    </citation>
    <scope>NUCLEOTIDE SEQUENCE [LARGE SCALE GENOMIC DNA]</scope>
    <source>
        <strain evidence="3">Taebaek</strain>
    </source>
</reference>
<evidence type="ECO:0000313" key="4">
    <source>
        <dbReference type="Proteomes" id="UP001620645"/>
    </source>
</evidence>
<comment type="caution">
    <text evidence="3">The sequence shown here is derived from an EMBL/GenBank/DDBJ whole genome shotgun (WGS) entry which is preliminary data.</text>
</comment>
<evidence type="ECO:0000313" key="3">
    <source>
        <dbReference type="EMBL" id="KAL3090347.1"/>
    </source>
</evidence>
<keyword evidence="2" id="KW-0812">Transmembrane</keyword>
<organism evidence="3 4">
    <name type="scientific">Heterodera schachtii</name>
    <name type="common">Sugarbeet cyst nematode worm</name>
    <name type="synonym">Tylenchus schachtii</name>
    <dbReference type="NCBI Taxonomy" id="97005"/>
    <lineage>
        <taxon>Eukaryota</taxon>
        <taxon>Metazoa</taxon>
        <taxon>Ecdysozoa</taxon>
        <taxon>Nematoda</taxon>
        <taxon>Chromadorea</taxon>
        <taxon>Rhabditida</taxon>
        <taxon>Tylenchina</taxon>
        <taxon>Tylenchomorpha</taxon>
        <taxon>Tylenchoidea</taxon>
        <taxon>Heteroderidae</taxon>
        <taxon>Heteroderinae</taxon>
        <taxon>Heterodera</taxon>
    </lineage>
</organism>
<evidence type="ECO:0000256" key="2">
    <source>
        <dbReference type="SAM" id="Phobius"/>
    </source>
</evidence>
<keyword evidence="2" id="KW-1133">Transmembrane helix</keyword>
<feature type="compositionally biased region" description="Basic and acidic residues" evidence="1">
    <location>
        <begin position="72"/>
        <end position="100"/>
    </location>
</feature>
<name>A0ABD2JIB2_HETSC</name>
<proteinExistence type="predicted"/>